<dbReference type="AlphaFoldDB" id="A0A9W4KAG1"/>
<evidence type="ECO:0000256" key="1">
    <source>
        <dbReference type="SAM" id="MobiDB-lite"/>
    </source>
</evidence>
<protein>
    <submittedName>
        <fullName evidence="2">Uncharacterized protein</fullName>
    </submittedName>
</protein>
<accession>A0A9W4KAG1</accession>
<comment type="caution">
    <text evidence="2">The sequence shown here is derived from an EMBL/GenBank/DDBJ whole genome shotgun (WGS) entry which is preliminary data.</text>
</comment>
<feature type="compositionally biased region" description="Basic residues" evidence="1">
    <location>
        <begin position="64"/>
        <end position="73"/>
    </location>
</feature>
<dbReference type="OrthoDB" id="2130169at2759"/>
<evidence type="ECO:0000313" key="2">
    <source>
        <dbReference type="EMBL" id="CAG8896685.1"/>
    </source>
</evidence>
<proteinExistence type="predicted"/>
<dbReference type="PANTHER" id="PTHR37540">
    <property type="entry name" value="TRANSCRIPTION FACTOR (ACR-2), PUTATIVE-RELATED-RELATED"/>
    <property type="match status" value="1"/>
</dbReference>
<gene>
    <name evidence="2" type="ORF">PEGY_LOCUS4467</name>
</gene>
<dbReference type="PANTHER" id="PTHR37540:SF5">
    <property type="entry name" value="TRANSCRIPTION FACTOR DOMAIN-CONTAINING PROTEIN"/>
    <property type="match status" value="1"/>
</dbReference>
<organism evidence="2 3">
    <name type="scientific">Penicillium egyptiacum</name>
    <dbReference type="NCBI Taxonomy" id="1303716"/>
    <lineage>
        <taxon>Eukaryota</taxon>
        <taxon>Fungi</taxon>
        <taxon>Dikarya</taxon>
        <taxon>Ascomycota</taxon>
        <taxon>Pezizomycotina</taxon>
        <taxon>Eurotiomycetes</taxon>
        <taxon>Eurotiomycetidae</taxon>
        <taxon>Eurotiales</taxon>
        <taxon>Aspergillaceae</taxon>
        <taxon>Penicillium</taxon>
    </lineage>
</organism>
<sequence>MTPHLMIKLVFVGNQFLFIPSKSSNDRTAKRLARSHAVAHGLGNKRRLQQSSGHNFHVVCPANNRRRPTRKRKQGETITTPPASLATGSSDPFQMLAAESPTLRALLNRQKFPQATELVFSVADELVLQNFRSILRNGLDDNALLSAIMLTFSFTITASMTSRECLEYQNEALSSIRQRMDSPDRAATESTIGAILLLAGIEVRLGMSRQVQLHMGAIQQILDVCQRKGVYLSDDIKRAIFWSDLNGSVMTGSNRVVDHTTFSELQWRRDTSNPDFFILPPGFQSHSNLLGQAFVEILKDIFALQCIRDSAILGKEDAMPMAQIDNHQASIQSRLVSLPICSPILQCCHQAAYLCSTMLRCKMWRTSTIPSHLSLQLLCNIQAASDSLVWDNSPGLLAWLLYIGGAFAPVGTIRQGYVRLLRLNHNRFKSLYTSWPGLLVVLKQFIWSDKAFLSQVKVFWEEKFPLD</sequence>
<dbReference type="Proteomes" id="UP001154252">
    <property type="component" value="Unassembled WGS sequence"/>
</dbReference>
<dbReference type="EMBL" id="CAJVRC010000859">
    <property type="protein sequence ID" value="CAG8896685.1"/>
    <property type="molecule type" value="Genomic_DNA"/>
</dbReference>
<name>A0A9W4KAG1_9EURO</name>
<evidence type="ECO:0000313" key="3">
    <source>
        <dbReference type="Proteomes" id="UP001154252"/>
    </source>
</evidence>
<reference evidence="2" key="1">
    <citation type="submission" date="2021-07" db="EMBL/GenBank/DDBJ databases">
        <authorList>
            <person name="Branca A.L. A."/>
        </authorList>
    </citation>
    <scope>NUCLEOTIDE SEQUENCE</scope>
</reference>
<keyword evidence="3" id="KW-1185">Reference proteome</keyword>
<feature type="region of interest" description="Disordered" evidence="1">
    <location>
        <begin position="58"/>
        <end position="84"/>
    </location>
</feature>